<dbReference type="GO" id="GO:0005634">
    <property type="term" value="C:nucleus"/>
    <property type="evidence" value="ECO:0007669"/>
    <property type="project" value="UniProtKB-SubCell"/>
</dbReference>
<proteinExistence type="predicted"/>
<dbReference type="SUPFAM" id="SSF57959">
    <property type="entry name" value="Leucine zipper domain"/>
    <property type="match status" value="1"/>
</dbReference>
<dbReference type="EMBL" id="JAYMYS010000008">
    <property type="protein sequence ID" value="KAK7385260.1"/>
    <property type="molecule type" value="Genomic_DNA"/>
</dbReference>
<comment type="subcellular location">
    <subcellularLocation>
        <location evidence="1">Nucleus</location>
    </subcellularLocation>
</comment>
<evidence type="ECO:0000313" key="6">
    <source>
        <dbReference type="EMBL" id="KAK7385260.1"/>
    </source>
</evidence>
<sequence length="299" mass="33724">MARRGVGMVSPNRTQGPQYPPMIRQGSLYNLTFDEVESQLGNTGKPFHSMNLDELQKNVISESGQFVQDPSSDHSFILGNIGLNGGLSNKSEGWRGIVHQEHVNRSVDTPLKQPSFGESQILENFLVRSGVISVGDQDNVNVIGDSQPLMGMDPMVMHSQQEQQHWLQMQIPTINMHHHQQQQQHQEQQHQQINIGGCPDFNVSKSFYENPVMEMGYSENSVGISMSPTYSDSKSAVFGKNKYSDEVLEKTIERRQKRMAKNRESAARSRAKKQELDAELSASTLTPRYQLRRTSSTTF</sequence>
<protein>
    <recommendedName>
        <fullName evidence="5">BZIP domain-containing protein</fullName>
    </recommendedName>
</protein>
<evidence type="ECO:0000256" key="2">
    <source>
        <dbReference type="ARBA" id="ARBA00023125"/>
    </source>
</evidence>
<gene>
    <name evidence="6" type="ORF">VNO78_30974</name>
</gene>
<feature type="region of interest" description="Disordered" evidence="4">
    <location>
        <begin position="1"/>
        <end position="21"/>
    </location>
</feature>
<dbReference type="AlphaFoldDB" id="A0AAN9X6P6"/>
<accession>A0AAN9X6P6</accession>
<feature type="region of interest" description="Disordered" evidence="4">
    <location>
        <begin position="259"/>
        <end position="281"/>
    </location>
</feature>
<evidence type="ECO:0000313" key="7">
    <source>
        <dbReference type="Proteomes" id="UP001386955"/>
    </source>
</evidence>
<keyword evidence="3" id="KW-0539">Nucleus</keyword>
<dbReference type="InterPro" id="IPR046347">
    <property type="entry name" value="bZIP_sf"/>
</dbReference>
<keyword evidence="2" id="KW-0238">DNA-binding</keyword>
<name>A0AAN9X6P6_PSOTE</name>
<dbReference type="GO" id="GO:0003700">
    <property type="term" value="F:DNA-binding transcription factor activity"/>
    <property type="evidence" value="ECO:0007669"/>
    <property type="project" value="InterPro"/>
</dbReference>
<dbReference type="GO" id="GO:0003677">
    <property type="term" value="F:DNA binding"/>
    <property type="evidence" value="ECO:0007669"/>
    <property type="project" value="UniProtKB-KW"/>
</dbReference>
<dbReference type="PANTHER" id="PTHR22952:SF482">
    <property type="entry name" value="ABSCISIC ACID-INSENSITIVE 5-LIKE PROTEIN 2"/>
    <property type="match status" value="1"/>
</dbReference>
<dbReference type="InterPro" id="IPR004827">
    <property type="entry name" value="bZIP"/>
</dbReference>
<organism evidence="6 7">
    <name type="scientific">Psophocarpus tetragonolobus</name>
    <name type="common">Winged bean</name>
    <name type="synonym">Dolichos tetragonolobus</name>
    <dbReference type="NCBI Taxonomy" id="3891"/>
    <lineage>
        <taxon>Eukaryota</taxon>
        <taxon>Viridiplantae</taxon>
        <taxon>Streptophyta</taxon>
        <taxon>Embryophyta</taxon>
        <taxon>Tracheophyta</taxon>
        <taxon>Spermatophyta</taxon>
        <taxon>Magnoliopsida</taxon>
        <taxon>eudicotyledons</taxon>
        <taxon>Gunneridae</taxon>
        <taxon>Pentapetalae</taxon>
        <taxon>rosids</taxon>
        <taxon>fabids</taxon>
        <taxon>Fabales</taxon>
        <taxon>Fabaceae</taxon>
        <taxon>Papilionoideae</taxon>
        <taxon>50 kb inversion clade</taxon>
        <taxon>NPAAA clade</taxon>
        <taxon>indigoferoid/millettioid clade</taxon>
        <taxon>Phaseoleae</taxon>
        <taxon>Psophocarpus</taxon>
    </lineage>
</organism>
<evidence type="ECO:0000259" key="5">
    <source>
        <dbReference type="PROSITE" id="PS00036"/>
    </source>
</evidence>
<dbReference type="GO" id="GO:0045893">
    <property type="term" value="P:positive regulation of DNA-templated transcription"/>
    <property type="evidence" value="ECO:0007669"/>
    <property type="project" value="InterPro"/>
</dbReference>
<evidence type="ECO:0000256" key="4">
    <source>
        <dbReference type="SAM" id="MobiDB-lite"/>
    </source>
</evidence>
<dbReference type="Proteomes" id="UP001386955">
    <property type="component" value="Unassembled WGS sequence"/>
</dbReference>
<evidence type="ECO:0000256" key="3">
    <source>
        <dbReference type="ARBA" id="ARBA00023242"/>
    </source>
</evidence>
<reference evidence="6 7" key="1">
    <citation type="submission" date="2024-01" db="EMBL/GenBank/DDBJ databases">
        <title>The genomes of 5 underutilized Papilionoideae crops provide insights into root nodulation and disease resistanc.</title>
        <authorList>
            <person name="Jiang F."/>
        </authorList>
    </citation>
    <scope>NUCLEOTIDE SEQUENCE [LARGE SCALE GENOMIC DNA]</scope>
    <source>
        <strain evidence="6">DUOXIRENSHENG_FW03</strain>
        <tissue evidence="6">Leaves</tissue>
    </source>
</reference>
<dbReference type="PANTHER" id="PTHR22952">
    <property type="entry name" value="CAMP-RESPONSE ELEMENT BINDING PROTEIN-RELATED"/>
    <property type="match status" value="1"/>
</dbReference>
<dbReference type="InterPro" id="IPR043452">
    <property type="entry name" value="BZIP46-like"/>
</dbReference>
<evidence type="ECO:0000256" key="1">
    <source>
        <dbReference type="ARBA" id="ARBA00004123"/>
    </source>
</evidence>
<dbReference type="PROSITE" id="PS00036">
    <property type="entry name" value="BZIP_BASIC"/>
    <property type="match status" value="1"/>
</dbReference>
<feature type="compositionally biased region" description="Basic and acidic residues" evidence="4">
    <location>
        <begin position="261"/>
        <end position="276"/>
    </location>
</feature>
<keyword evidence="7" id="KW-1185">Reference proteome</keyword>
<dbReference type="Gene3D" id="1.20.5.170">
    <property type="match status" value="1"/>
</dbReference>
<feature type="domain" description="BZIP" evidence="5">
    <location>
        <begin position="257"/>
        <end position="272"/>
    </location>
</feature>
<comment type="caution">
    <text evidence="6">The sequence shown here is derived from an EMBL/GenBank/DDBJ whole genome shotgun (WGS) entry which is preliminary data.</text>
</comment>